<evidence type="ECO:0000256" key="1">
    <source>
        <dbReference type="SAM" id="Phobius"/>
    </source>
</evidence>
<protein>
    <submittedName>
        <fullName evidence="2">Uncharacterized protein</fullName>
    </submittedName>
</protein>
<name>A0A151MM77_ALLMI</name>
<dbReference type="GO" id="GO:0005886">
    <property type="term" value="C:plasma membrane"/>
    <property type="evidence" value="ECO:0007669"/>
    <property type="project" value="TreeGrafter"/>
</dbReference>
<dbReference type="STRING" id="8496.A0A151MM77"/>
<dbReference type="AlphaFoldDB" id="A0A151MM77"/>
<dbReference type="GO" id="GO:0015918">
    <property type="term" value="P:sterol transport"/>
    <property type="evidence" value="ECO:0007669"/>
    <property type="project" value="TreeGrafter"/>
</dbReference>
<dbReference type="EMBL" id="AKHW03005696">
    <property type="protein sequence ID" value="KYO25635.1"/>
    <property type="molecule type" value="Genomic_DNA"/>
</dbReference>
<keyword evidence="1" id="KW-0472">Membrane</keyword>
<sequence length="108" mass="11360">MRVLWEEGFECPAGALGDSLGTCLPSGVLGRTGAEWSQAASRLPHVFYEQYLGIVDKGLFTLALCLAPTFAVNCLLLGLELHLGLANLVAVLSVLVGTSSAMTLWGIP</sequence>
<dbReference type="PANTHER" id="PTHR45727">
    <property type="entry name" value="NPC INTRACELLULAR CHOLESTEROL TRANSPORTER 1"/>
    <property type="match status" value="1"/>
</dbReference>
<keyword evidence="1" id="KW-0812">Transmembrane</keyword>
<proteinExistence type="predicted"/>
<dbReference type="PANTHER" id="PTHR45727:SF3">
    <property type="entry name" value="NPC1-LIKE INTRACELLULAR CHOLESTEROL TRANSPORTER 1"/>
    <property type="match status" value="1"/>
</dbReference>
<organism evidence="2 3">
    <name type="scientific">Alligator mississippiensis</name>
    <name type="common">American alligator</name>
    <dbReference type="NCBI Taxonomy" id="8496"/>
    <lineage>
        <taxon>Eukaryota</taxon>
        <taxon>Metazoa</taxon>
        <taxon>Chordata</taxon>
        <taxon>Craniata</taxon>
        <taxon>Vertebrata</taxon>
        <taxon>Euteleostomi</taxon>
        <taxon>Archelosauria</taxon>
        <taxon>Archosauria</taxon>
        <taxon>Crocodylia</taxon>
        <taxon>Alligatoridae</taxon>
        <taxon>Alligatorinae</taxon>
        <taxon>Alligator</taxon>
    </lineage>
</organism>
<accession>A0A151MM77</accession>
<evidence type="ECO:0000313" key="2">
    <source>
        <dbReference type="EMBL" id="KYO25635.1"/>
    </source>
</evidence>
<comment type="caution">
    <text evidence="2">The sequence shown here is derived from an EMBL/GenBank/DDBJ whole genome shotgun (WGS) entry which is preliminary data.</text>
</comment>
<gene>
    <name evidence="2" type="ORF">Y1Q_0023063</name>
</gene>
<feature type="transmembrane region" description="Helical" evidence="1">
    <location>
        <begin position="59"/>
        <end position="79"/>
    </location>
</feature>
<dbReference type="GO" id="GO:0030299">
    <property type="term" value="P:intestinal cholesterol absorption"/>
    <property type="evidence" value="ECO:0007669"/>
    <property type="project" value="TreeGrafter"/>
</dbReference>
<keyword evidence="1" id="KW-1133">Transmembrane helix</keyword>
<dbReference type="GO" id="GO:0015485">
    <property type="term" value="F:cholesterol binding"/>
    <property type="evidence" value="ECO:0007669"/>
    <property type="project" value="TreeGrafter"/>
</dbReference>
<feature type="transmembrane region" description="Helical" evidence="1">
    <location>
        <begin position="85"/>
        <end position="107"/>
    </location>
</feature>
<evidence type="ECO:0000313" key="3">
    <source>
        <dbReference type="Proteomes" id="UP000050525"/>
    </source>
</evidence>
<dbReference type="GO" id="GO:0042632">
    <property type="term" value="P:cholesterol homeostasis"/>
    <property type="evidence" value="ECO:0007669"/>
    <property type="project" value="TreeGrafter"/>
</dbReference>
<keyword evidence="3" id="KW-1185">Reference proteome</keyword>
<reference evidence="2 3" key="1">
    <citation type="journal article" date="2012" name="Genome Biol.">
        <title>Sequencing three crocodilian genomes to illuminate the evolution of archosaurs and amniotes.</title>
        <authorList>
            <person name="St John J.A."/>
            <person name="Braun E.L."/>
            <person name="Isberg S.R."/>
            <person name="Miles L.G."/>
            <person name="Chong A.Y."/>
            <person name="Gongora J."/>
            <person name="Dalzell P."/>
            <person name="Moran C."/>
            <person name="Bed'hom B."/>
            <person name="Abzhanov A."/>
            <person name="Burgess S.C."/>
            <person name="Cooksey A.M."/>
            <person name="Castoe T.A."/>
            <person name="Crawford N.G."/>
            <person name="Densmore L.D."/>
            <person name="Drew J.C."/>
            <person name="Edwards S.V."/>
            <person name="Faircloth B.C."/>
            <person name="Fujita M.K."/>
            <person name="Greenwold M.J."/>
            <person name="Hoffmann F.G."/>
            <person name="Howard J.M."/>
            <person name="Iguchi T."/>
            <person name="Janes D.E."/>
            <person name="Khan S.Y."/>
            <person name="Kohno S."/>
            <person name="de Koning A.J."/>
            <person name="Lance S.L."/>
            <person name="McCarthy F.M."/>
            <person name="McCormack J.E."/>
            <person name="Merchant M.E."/>
            <person name="Peterson D.G."/>
            <person name="Pollock D.D."/>
            <person name="Pourmand N."/>
            <person name="Raney B.J."/>
            <person name="Roessler K.A."/>
            <person name="Sanford J.R."/>
            <person name="Sawyer R.H."/>
            <person name="Schmidt C.J."/>
            <person name="Triplett E.W."/>
            <person name="Tuberville T.D."/>
            <person name="Venegas-Anaya M."/>
            <person name="Howard J.T."/>
            <person name="Jarvis E.D."/>
            <person name="Guillette L.J.Jr."/>
            <person name="Glenn T.C."/>
            <person name="Green R.E."/>
            <person name="Ray D.A."/>
        </authorList>
    </citation>
    <scope>NUCLEOTIDE SEQUENCE [LARGE SCALE GENOMIC DNA]</scope>
    <source>
        <strain evidence="2">KSC_2009_1</strain>
    </source>
</reference>
<dbReference type="Proteomes" id="UP000050525">
    <property type="component" value="Unassembled WGS sequence"/>
</dbReference>